<gene>
    <name evidence="2" type="ORF">FB567DRAFT_455514</name>
</gene>
<dbReference type="InterPro" id="IPR008704">
    <property type="entry name" value="Endonuclease_Zinc-binding_loop"/>
</dbReference>
<feature type="non-terminal residue" evidence="2">
    <location>
        <position position="1"/>
    </location>
</feature>
<evidence type="ECO:0000259" key="1">
    <source>
        <dbReference type="Pfam" id="PF05551"/>
    </source>
</evidence>
<name>A0A8K0QTU9_9PLEO</name>
<dbReference type="Proteomes" id="UP000813461">
    <property type="component" value="Unassembled WGS sequence"/>
</dbReference>
<sequence>FSSENDGYTKSRAVYVTMWCERHNRVERLFLAHPNILAISLFREKGLDFWSKMLLSDTERSHLCHYGDCEAPTHILREHGKLNRSRIQCQKRVNKYLKNGKLLDEAVRRVRQKCPHPITKCFLEGSIPCATLEQTREHLHDTLRKVVLMTGYCSTHNVDFPIHVARTLNFKNMQDSTPFYDQNTKLRDVERARKSLGAAQETRSRPRTILELRIRSLYVHQR</sequence>
<reference evidence="2" key="1">
    <citation type="journal article" date="2021" name="Nat. Commun.">
        <title>Genetic determinants of endophytism in the Arabidopsis root mycobiome.</title>
        <authorList>
            <person name="Mesny F."/>
            <person name="Miyauchi S."/>
            <person name="Thiergart T."/>
            <person name="Pickel B."/>
            <person name="Atanasova L."/>
            <person name="Karlsson M."/>
            <person name="Huettel B."/>
            <person name="Barry K.W."/>
            <person name="Haridas S."/>
            <person name="Chen C."/>
            <person name="Bauer D."/>
            <person name="Andreopoulos W."/>
            <person name="Pangilinan J."/>
            <person name="LaButti K."/>
            <person name="Riley R."/>
            <person name="Lipzen A."/>
            <person name="Clum A."/>
            <person name="Drula E."/>
            <person name="Henrissat B."/>
            <person name="Kohler A."/>
            <person name="Grigoriev I.V."/>
            <person name="Martin F.M."/>
            <person name="Hacquard S."/>
        </authorList>
    </citation>
    <scope>NUCLEOTIDE SEQUENCE</scope>
    <source>
        <strain evidence="2">MPI-SDFR-AT-0120</strain>
    </source>
</reference>
<accession>A0A8K0QTU9</accession>
<keyword evidence="3" id="KW-1185">Reference proteome</keyword>
<evidence type="ECO:0000313" key="3">
    <source>
        <dbReference type="Proteomes" id="UP000813461"/>
    </source>
</evidence>
<comment type="caution">
    <text evidence="2">The sequence shown here is derived from an EMBL/GenBank/DDBJ whole genome shotgun (WGS) entry which is preliminary data.</text>
</comment>
<protein>
    <recommendedName>
        <fullName evidence="1">Zinc-binding loop region of homing endonuclease domain-containing protein</fullName>
    </recommendedName>
</protein>
<dbReference type="AlphaFoldDB" id="A0A8K0QTU9"/>
<feature type="domain" description="Zinc-binding loop region of homing endonuclease" evidence="1">
    <location>
        <begin position="57"/>
        <end position="114"/>
    </location>
</feature>
<dbReference type="Pfam" id="PF05551">
    <property type="entry name" value="zf-His_Me_endon"/>
    <property type="match status" value="1"/>
</dbReference>
<evidence type="ECO:0000313" key="2">
    <source>
        <dbReference type="EMBL" id="KAH7070934.1"/>
    </source>
</evidence>
<dbReference type="Gene3D" id="3.90.75.10">
    <property type="entry name" value="Homing Intron 3 (I-ppo) Encoded Endonuclease, Chain A"/>
    <property type="match status" value="1"/>
</dbReference>
<dbReference type="OrthoDB" id="10564473at2759"/>
<dbReference type="EMBL" id="JAGMVJ010000025">
    <property type="protein sequence ID" value="KAH7070934.1"/>
    <property type="molecule type" value="Genomic_DNA"/>
</dbReference>
<dbReference type="SUPFAM" id="SSF54060">
    <property type="entry name" value="His-Me finger endonucleases"/>
    <property type="match status" value="1"/>
</dbReference>
<proteinExistence type="predicted"/>
<organism evidence="2 3">
    <name type="scientific">Paraphoma chrysanthemicola</name>
    <dbReference type="NCBI Taxonomy" id="798071"/>
    <lineage>
        <taxon>Eukaryota</taxon>
        <taxon>Fungi</taxon>
        <taxon>Dikarya</taxon>
        <taxon>Ascomycota</taxon>
        <taxon>Pezizomycotina</taxon>
        <taxon>Dothideomycetes</taxon>
        <taxon>Pleosporomycetidae</taxon>
        <taxon>Pleosporales</taxon>
        <taxon>Pleosporineae</taxon>
        <taxon>Phaeosphaeriaceae</taxon>
        <taxon>Paraphoma</taxon>
    </lineage>
</organism>
<dbReference type="GO" id="GO:0004519">
    <property type="term" value="F:endonuclease activity"/>
    <property type="evidence" value="ECO:0007669"/>
    <property type="project" value="InterPro"/>
</dbReference>
<dbReference type="InterPro" id="IPR044930">
    <property type="entry name" value="Homing_endonuclease_His-Me"/>
</dbReference>
<dbReference type="InterPro" id="IPR044925">
    <property type="entry name" value="His-Me_finger_sf"/>
</dbReference>